<dbReference type="GO" id="GO:0003677">
    <property type="term" value="F:DNA binding"/>
    <property type="evidence" value="ECO:0007669"/>
    <property type="project" value="InterPro"/>
</dbReference>
<dbReference type="GO" id="GO:0006313">
    <property type="term" value="P:DNA transposition"/>
    <property type="evidence" value="ECO:0007669"/>
    <property type="project" value="InterPro"/>
</dbReference>
<feature type="region of interest" description="Disordered" evidence="1">
    <location>
        <begin position="94"/>
        <end position="124"/>
    </location>
</feature>
<name>A0A7V8NWM9_9BACT</name>
<dbReference type="GO" id="GO:0004803">
    <property type="term" value="F:transposase activity"/>
    <property type="evidence" value="ECO:0007669"/>
    <property type="project" value="InterPro"/>
</dbReference>
<dbReference type="PANTHER" id="PTHR33408">
    <property type="entry name" value="TRANSPOSASE"/>
    <property type="match status" value="1"/>
</dbReference>
<protein>
    <submittedName>
        <fullName evidence="3">Transposase</fullName>
    </submittedName>
</protein>
<proteinExistence type="predicted"/>
<dbReference type="Proteomes" id="UP000567293">
    <property type="component" value="Unassembled WGS sequence"/>
</dbReference>
<organism evidence="3 4">
    <name type="scientific">Candidatus Acidiferrum panamense</name>
    <dbReference type="NCBI Taxonomy" id="2741543"/>
    <lineage>
        <taxon>Bacteria</taxon>
        <taxon>Pseudomonadati</taxon>
        <taxon>Acidobacteriota</taxon>
        <taxon>Terriglobia</taxon>
        <taxon>Candidatus Acidiferrales</taxon>
        <taxon>Candidatus Acidiferrum</taxon>
    </lineage>
</organism>
<dbReference type="Pfam" id="PF01609">
    <property type="entry name" value="DDE_Tnp_1"/>
    <property type="match status" value="1"/>
</dbReference>
<accession>A0A7V8NWM9</accession>
<reference evidence="3" key="1">
    <citation type="submission" date="2020-06" db="EMBL/GenBank/DDBJ databases">
        <title>Legume-microbial interactions unlock mineral nutrients during tropical forest succession.</title>
        <authorList>
            <person name="Epihov D.Z."/>
        </authorList>
    </citation>
    <scope>NUCLEOTIDE SEQUENCE [LARGE SCALE GENOMIC DNA]</scope>
    <source>
        <strain evidence="3">Pan2503</strain>
    </source>
</reference>
<evidence type="ECO:0000313" key="4">
    <source>
        <dbReference type="Proteomes" id="UP000567293"/>
    </source>
</evidence>
<comment type="caution">
    <text evidence="3">The sequence shown here is derived from an EMBL/GenBank/DDBJ whole genome shotgun (WGS) entry which is preliminary data.</text>
</comment>
<keyword evidence="4" id="KW-1185">Reference proteome</keyword>
<sequence length="360" mass="40233">MSIREFVGIPLNEEAPDHTTISRTRRLIDVETHQQVFGWVLERLAEAGLVKGKRIGIDATALEANAALRSIVRRDNGDSYEEFLKGLARQSGIETPTREDLGRVDRKRKKKGSNREWVNPHDPDARITKMKDGRTHLAHKAEHAVDMDTGAVVAVTLQEAHLGDTTTVKETLAKAGTTVAELIEREAAAQPLKKPQVNLGGIEEVVADKGYHSGPTLQQMQAAGVRAYIPEKKQAGKRHWVGKDNEQRLVYANRQRLQRPKGQRLLRKRGELIERTFAHCYDTGGMRRTHLRKHNNILKRLLIHVAGANLGLLLRNRYGIGTPRGLQGLSLTLDLFLVLIACELEFEKNGWSDGSGVTYP</sequence>
<feature type="domain" description="Transposase IS4-like" evidence="2">
    <location>
        <begin position="127"/>
        <end position="309"/>
    </location>
</feature>
<dbReference type="EMBL" id="JACDQQ010002723">
    <property type="protein sequence ID" value="MBA0088869.1"/>
    <property type="molecule type" value="Genomic_DNA"/>
</dbReference>
<gene>
    <name evidence="3" type="ORF">HRJ53_28105</name>
</gene>
<evidence type="ECO:0000313" key="3">
    <source>
        <dbReference type="EMBL" id="MBA0088869.1"/>
    </source>
</evidence>
<dbReference type="AlphaFoldDB" id="A0A7V8NWM9"/>
<evidence type="ECO:0000256" key="1">
    <source>
        <dbReference type="SAM" id="MobiDB-lite"/>
    </source>
</evidence>
<dbReference type="InterPro" id="IPR002559">
    <property type="entry name" value="Transposase_11"/>
</dbReference>
<evidence type="ECO:0000259" key="2">
    <source>
        <dbReference type="Pfam" id="PF01609"/>
    </source>
</evidence>